<feature type="non-terminal residue" evidence="2">
    <location>
        <position position="1"/>
    </location>
</feature>
<feature type="compositionally biased region" description="Basic and acidic residues" evidence="1">
    <location>
        <begin position="27"/>
        <end position="37"/>
    </location>
</feature>
<feature type="region of interest" description="Disordered" evidence="1">
    <location>
        <begin position="18"/>
        <end position="37"/>
    </location>
</feature>
<sequence>VVNEFVTARLAMWHIESRKMSRSKPRGFTDEEKEDLK</sequence>
<reference evidence="2" key="1">
    <citation type="submission" date="2018-05" db="EMBL/GenBank/DDBJ databases">
        <authorList>
            <person name="Lanie J.A."/>
            <person name="Ng W.-L."/>
            <person name="Kazmierczak K.M."/>
            <person name="Andrzejewski T.M."/>
            <person name="Davidsen T.M."/>
            <person name="Wayne K.J."/>
            <person name="Tettelin H."/>
            <person name="Glass J.I."/>
            <person name="Rusch D."/>
            <person name="Podicherti R."/>
            <person name="Tsui H.-C.T."/>
            <person name="Winkler M.E."/>
        </authorList>
    </citation>
    <scope>NUCLEOTIDE SEQUENCE</scope>
</reference>
<protein>
    <submittedName>
        <fullName evidence="2">Uncharacterized protein</fullName>
    </submittedName>
</protein>
<dbReference type="AlphaFoldDB" id="A0A382ZPC9"/>
<name>A0A382ZPC9_9ZZZZ</name>
<proteinExistence type="predicted"/>
<accession>A0A382ZPC9</accession>
<gene>
    <name evidence="2" type="ORF">METZ01_LOCUS450176</name>
</gene>
<evidence type="ECO:0000256" key="1">
    <source>
        <dbReference type="SAM" id="MobiDB-lite"/>
    </source>
</evidence>
<organism evidence="2">
    <name type="scientific">marine metagenome</name>
    <dbReference type="NCBI Taxonomy" id="408172"/>
    <lineage>
        <taxon>unclassified sequences</taxon>
        <taxon>metagenomes</taxon>
        <taxon>ecological metagenomes</taxon>
    </lineage>
</organism>
<evidence type="ECO:0000313" key="2">
    <source>
        <dbReference type="EMBL" id="SVD97322.1"/>
    </source>
</evidence>
<dbReference type="EMBL" id="UINC01185558">
    <property type="protein sequence ID" value="SVD97322.1"/>
    <property type="molecule type" value="Genomic_DNA"/>
</dbReference>